<dbReference type="Proteomes" id="UP000029121">
    <property type="component" value="Unassembled WGS sequence"/>
</dbReference>
<dbReference type="EMBL" id="KB870812">
    <property type="protein sequence ID" value="EOA14981.1"/>
    <property type="molecule type" value="Genomic_DNA"/>
</dbReference>
<keyword evidence="2" id="KW-1185">Reference proteome</keyword>
<gene>
    <name evidence="1" type="ORF">CARUB_v10028329mg</name>
</gene>
<evidence type="ECO:0000313" key="2">
    <source>
        <dbReference type="Proteomes" id="UP000029121"/>
    </source>
</evidence>
<organism evidence="1 2">
    <name type="scientific">Capsella rubella</name>
    <dbReference type="NCBI Taxonomy" id="81985"/>
    <lineage>
        <taxon>Eukaryota</taxon>
        <taxon>Viridiplantae</taxon>
        <taxon>Streptophyta</taxon>
        <taxon>Embryophyta</taxon>
        <taxon>Tracheophyta</taxon>
        <taxon>Spermatophyta</taxon>
        <taxon>Magnoliopsida</taxon>
        <taxon>eudicotyledons</taxon>
        <taxon>Gunneridae</taxon>
        <taxon>Pentapetalae</taxon>
        <taxon>rosids</taxon>
        <taxon>malvids</taxon>
        <taxon>Brassicales</taxon>
        <taxon>Brassicaceae</taxon>
        <taxon>Camelineae</taxon>
        <taxon>Capsella</taxon>
    </lineage>
</organism>
<dbReference type="AlphaFoldDB" id="R0F151"/>
<name>R0F151_9BRAS</name>
<evidence type="ECO:0000313" key="1">
    <source>
        <dbReference type="EMBL" id="EOA14981.1"/>
    </source>
</evidence>
<accession>R0F151</accession>
<reference evidence="2" key="1">
    <citation type="journal article" date="2013" name="Nat. Genet.">
        <title>The Capsella rubella genome and the genomic consequences of rapid mating system evolution.</title>
        <authorList>
            <person name="Slotte T."/>
            <person name="Hazzouri K.M."/>
            <person name="Agren J.A."/>
            <person name="Koenig D."/>
            <person name="Maumus F."/>
            <person name="Guo Y.L."/>
            <person name="Steige K."/>
            <person name="Platts A.E."/>
            <person name="Escobar J.S."/>
            <person name="Newman L.K."/>
            <person name="Wang W."/>
            <person name="Mandakova T."/>
            <person name="Vello E."/>
            <person name="Smith L.M."/>
            <person name="Henz S.R."/>
            <person name="Steffen J."/>
            <person name="Takuno S."/>
            <person name="Brandvain Y."/>
            <person name="Coop G."/>
            <person name="Andolfatto P."/>
            <person name="Hu T.T."/>
            <person name="Blanchette M."/>
            <person name="Clark R.M."/>
            <person name="Quesneville H."/>
            <person name="Nordborg M."/>
            <person name="Gaut B.S."/>
            <person name="Lysak M.A."/>
            <person name="Jenkins J."/>
            <person name="Grimwood J."/>
            <person name="Chapman J."/>
            <person name="Prochnik S."/>
            <person name="Shu S."/>
            <person name="Rokhsar D."/>
            <person name="Schmutz J."/>
            <person name="Weigel D."/>
            <person name="Wright S.I."/>
        </authorList>
    </citation>
    <scope>NUCLEOTIDE SEQUENCE [LARGE SCALE GENOMIC DNA]</scope>
    <source>
        <strain evidence="2">cv. Monte Gargano</strain>
    </source>
</reference>
<protein>
    <submittedName>
        <fullName evidence="1">Uncharacterized protein</fullName>
    </submittedName>
</protein>
<dbReference type="STRING" id="81985.R0F151"/>
<proteinExistence type="predicted"/>
<sequence>MDYGKLDFLNRDICGITNCRDKDEEKRGNQEMDGKYVRGFDVMMEEEQRNQELKDVETRMKEFIGEKTLAQLKLRELIALEKKLETLQPNRIVGRPQDVRILKNYINYRLGEMETKIYNPKDEFDVVMEAKEAGHIKGLKMRLKVFIDEEESENISDERLIEFRIKLEALQPKEKVDVRLKVMKDEVRDIILMKEIVKILIGKRPDRRSGSSSRPKFINNYCV</sequence>